<dbReference type="Pfam" id="PF03480">
    <property type="entry name" value="DctP"/>
    <property type="match status" value="1"/>
</dbReference>
<dbReference type="InterPro" id="IPR018389">
    <property type="entry name" value="DctP_fam"/>
</dbReference>
<evidence type="ECO:0000313" key="5">
    <source>
        <dbReference type="EMBL" id="EFY08056.1"/>
    </source>
</evidence>
<keyword evidence="5" id="KW-0675">Receptor</keyword>
<dbReference type="AlphaFoldDB" id="E8LHE8"/>
<dbReference type="NCBIfam" id="NF037995">
    <property type="entry name" value="TRAP_S1"/>
    <property type="match status" value="1"/>
</dbReference>
<evidence type="ECO:0000256" key="1">
    <source>
        <dbReference type="ARBA" id="ARBA00009023"/>
    </source>
</evidence>
<dbReference type="eggNOG" id="COG1638">
    <property type="taxonomic scope" value="Bacteria"/>
</dbReference>
<dbReference type="GO" id="GO:0030288">
    <property type="term" value="C:outer membrane-bounded periplasmic space"/>
    <property type="evidence" value="ECO:0007669"/>
    <property type="project" value="InterPro"/>
</dbReference>
<keyword evidence="3 4" id="KW-0732">Signal</keyword>
<feature type="chain" id="PRO_5003227025" evidence="4">
    <location>
        <begin position="27"/>
        <end position="333"/>
    </location>
</feature>
<dbReference type="STRING" id="762983.HMPREF9444_00107"/>
<dbReference type="PIRSF" id="PIRSF006470">
    <property type="entry name" value="DctB"/>
    <property type="match status" value="1"/>
</dbReference>
<evidence type="ECO:0000256" key="4">
    <source>
        <dbReference type="SAM" id="SignalP"/>
    </source>
</evidence>
<organism evidence="5 6">
    <name type="scientific">Succinatimonas hippei (strain DSM 22608 / JCM 16073 / KCTC 15190 / YIT 12066)</name>
    <dbReference type="NCBI Taxonomy" id="762983"/>
    <lineage>
        <taxon>Bacteria</taxon>
        <taxon>Pseudomonadati</taxon>
        <taxon>Pseudomonadota</taxon>
        <taxon>Gammaproteobacteria</taxon>
        <taxon>Aeromonadales</taxon>
        <taxon>Succinivibrionaceae</taxon>
        <taxon>Succinatimonas</taxon>
    </lineage>
</organism>
<proteinExistence type="inferred from homology"/>
<sequence length="333" mass="36865">MNMKVKTMLGAALAAALMANAAASYADDVINMRFANATNQAAKDAAVAMIDVVQKESGGTIQIKHFPDNMLGDDRVAIESTIMGDIDIVLAQPSTLTSFIPDVYLWDAPFLFATAEDAIRCFNSDIGKTINGKVESRNLHYFTMVGNGFRHYTNNKVAVKVPADVAGAKVRVQESEIQMAQWKAWGANPTPMAFAEVLPALQQGTIDAQENPLAIIDANKLYEVQHYISLTGHQYSPQILLMNKARWESLSDAQKKAMNDGVETFIKVQRERSIELDALSEKKFKDAGCEIITLTDAERQQWIDKAKEGGVYDLVKSMMDTPEYVDRVLNKDY</sequence>
<evidence type="ECO:0000313" key="6">
    <source>
        <dbReference type="Proteomes" id="UP000018458"/>
    </source>
</evidence>
<keyword evidence="2" id="KW-0813">Transport</keyword>
<dbReference type="NCBIfam" id="TIGR00787">
    <property type="entry name" value="dctP"/>
    <property type="match status" value="1"/>
</dbReference>
<reference evidence="5 6" key="1">
    <citation type="submission" date="2011-01" db="EMBL/GenBank/DDBJ databases">
        <authorList>
            <person name="Weinstock G."/>
            <person name="Sodergren E."/>
            <person name="Clifton S."/>
            <person name="Fulton L."/>
            <person name="Fulton B."/>
            <person name="Courtney L."/>
            <person name="Fronick C."/>
            <person name="Harrison M."/>
            <person name="Strong C."/>
            <person name="Farmer C."/>
            <person name="Delahaunty K."/>
            <person name="Markovic C."/>
            <person name="Hall O."/>
            <person name="Minx P."/>
            <person name="Tomlinson C."/>
            <person name="Mitreva M."/>
            <person name="Hou S."/>
            <person name="Chen J."/>
            <person name="Wollam A."/>
            <person name="Pepin K.H."/>
            <person name="Johnson M."/>
            <person name="Bhonagiri V."/>
            <person name="Zhang X."/>
            <person name="Suruliraj S."/>
            <person name="Warren W."/>
            <person name="Chinwalla A."/>
            <person name="Mardis E.R."/>
            <person name="Wilson R.K."/>
        </authorList>
    </citation>
    <scope>NUCLEOTIDE SEQUENCE [LARGE SCALE GENOMIC DNA]</scope>
    <source>
        <strain evidence="6">DSM 22608 / JCM 16073 / KCTC 15190 / YIT 12066</strain>
    </source>
</reference>
<dbReference type="Proteomes" id="UP000018458">
    <property type="component" value="Unassembled WGS sequence"/>
</dbReference>
<name>E8LHE8_SUCHY</name>
<feature type="signal peptide" evidence="4">
    <location>
        <begin position="1"/>
        <end position="26"/>
    </location>
</feature>
<dbReference type="InterPro" id="IPR004682">
    <property type="entry name" value="TRAP_DctP"/>
</dbReference>
<dbReference type="EMBL" id="AEVO01000006">
    <property type="protein sequence ID" value="EFY08056.1"/>
    <property type="molecule type" value="Genomic_DNA"/>
</dbReference>
<dbReference type="CDD" id="cd13676">
    <property type="entry name" value="PBP2_TRAP_DctP2_like"/>
    <property type="match status" value="1"/>
</dbReference>
<comment type="caution">
    <text evidence="5">The sequence shown here is derived from an EMBL/GenBank/DDBJ whole genome shotgun (WGS) entry which is preliminary data.</text>
</comment>
<gene>
    <name evidence="5" type="ORF">HMPREF9444_00107</name>
</gene>
<accession>E8LHE8</accession>
<evidence type="ECO:0000256" key="2">
    <source>
        <dbReference type="ARBA" id="ARBA00022448"/>
    </source>
</evidence>
<comment type="similarity">
    <text evidence="1">Belongs to the bacterial solute-binding protein 7 family.</text>
</comment>
<dbReference type="GO" id="GO:0055085">
    <property type="term" value="P:transmembrane transport"/>
    <property type="evidence" value="ECO:0007669"/>
    <property type="project" value="InterPro"/>
</dbReference>
<dbReference type="InterPro" id="IPR038404">
    <property type="entry name" value="TRAP_DctP_sf"/>
</dbReference>
<dbReference type="PANTHER" id="PTHR33376">
    <property type="match status" value="1"/>
</dbReference>
<keyword evidence="6" id="KW-1185">Reference proteome</keyword>
<protein>
    <submittedName>
        <fullName evidence="5">TRAP transporter solute receptor, DctP family</fullName>
    </submittedName>
</protein>
<dbReference type="PANTHER" id="PTHR33376:SF7">
    <property type="entry name" value="C4-DICARBOXYLATE-BINDING PROTEIN DCTB"/>
    <property type="match status" value="1"/>
</dbReference>
<dbReference type="HOGENOM" id="CLU_036176_1_1_6"/>
<evidence type="ECO:0000256" key="3">
    <source>
        <dbReference type="ARBA" id="ARBA00022729"/>
    </source>
</evidence>
<dbReference type="Gene3D" id="3.40.190.170">
    <property type="entry name" value="Bacterial extracellular solute-binding protein, family 7"/>
    <property type="match status" value="1"/>
</dbReference>